<comment type="caution">
    <text evidence="2">The sequence shown here is derived from an EMBL/GenBank/DDBJ whole genome shotgun (WGS) entry which is preliminary data.</text>
</comment>
<dbReference type="AlphaFoldDB" id="A0AAW1QXJ5"/>
<reference evidence="2 3" key="1">
    <citation type="journal article" date="2024" name="Nat. Commun.">
        <title>Phylogenomics reveals the evolutionary origins of lichenization in chlorophyte algae.</title>
        <authorList>
            <person name="Puginier C."/>
            <person name="Libourel C."/>
            <person name="Otte J."/>
            <person name="Skaloud P."/>
            <person name="Haon M."/>
            <person name="Grisel S."/>
            <person name="Petersen M."/>
            <person name="Berrin J.G."/>
            <person name="Delaux P.M."/>
            <person name="Dal Grande F."/>
            <person name="Keller J."/>
        </authorList>
    </citation>
    <scope>NUCLEOTIDE SEQUENCE [LARGE SCALE GENOMIC DNA]</scope>
    <source>
        <strain evidence="2 3">SAG 2145</strain>
    </source>
</reference>
<evidence type="ECO:0000313" key="3">
    <source>
        <dbReference type="Proteomes" id="UP001438707"/>
    </source>
</evidence>
<sequence length="70" mass="7244">MPGSALSAHAPLGARVPTHPPAHPSLASSQLLAGVSQEHLLKASPVPCCAACPYYYCSGCSREETERLGL</sequence>
<gene>
    <name evidence="2" type="ORF">WJX74_000336</name>
</gene>
<keyword evidence="3" id="KW-1185">Reference proteome</keyword>
<organism evidence="2 3">
    <name type="scientific">Apatococcus lobatus</name>
    <dbReference type="NCBI Taxonomy" id="904363"/>
    <lineage>
        <taxon>Eukaryota</taxon>
        <taxon>Viridiplantae</taxon>
        <taxon>Chlorophyta</taxon>
        <taxon>core chlorophytes</taxon>
        <taxon>Trebouxiophyceae</taxon>
        <taxon>Chlorellales</taxon>
        <taxon>Chlorellaceae</taxon>
        <taxon>Apatococcus</taxon>
    </lineage>
</organism>
<dbReference type="Proteomes" id="UP001438707">
    <property type="component" value="Unassembled WGS sequence"/>
</dbReference>
<dbReference type="EMBL" id="JALJOS010000021">
    <property type="protein sequence ID" value="KAK9826212.1"/>
    <property type="molecule type" value="Genomic_DNA"/>
</dbReference>
<name>A0AAW1QXJ5_9CHLO</name>
<accession>A0AAW1QXJ5</accession>
<feature type="region of interest" description="Disordered" evidence="1">
    <location>
        <begin position="1"/>
        <end position="27"/>
    </location>
</feature>
<evidence type="ECO:0000256" key="1">
    <source>
        <dbReference type="SAM" id="MobiDB-lite"/>
    </source>
</evidence>
<evidence type="ECO:0000313" key="2">
    <source>
        <dbReference type="EMBL" id="KAK9826212.1"/>
    </source>
</evidence>
<protein>
    <submittedName>
        <fullName evidence="2">Uncharacterized protein</fullName>
    </submittedName>
</protein>
<proteinExistence type="predicted"/>